<comment type="caution">
    <text evidence="4">The sequence shown here is derived from an EMBL/GenBank/DDBJ whole genome shotgun (WGS) entry which is preliminary data.</text>
</comment>
<dbReference type="PANTHER" id="PTHR21551:SF0">
    <property type="entry name" value="PROTEIN ASSOCIATED WITH TOPO II RELATED-1, ISOFORM A"/>
    <property type="match status" value="1"/>
</dbReference>
<organism evidence="4 5">
    <name type="scientific">Vanilla planifolia</name>
    <name type="common">Vanilla</name>
    <dbReference type="NCBI Taxonomy" id="51239"/>
    <lineage>
        <taxon>Eukaryota</taxon>
        <taxon>Viridiplantae</taxon>
        <taxon>Streptophyta</taxon>
        <taxon>Embryophyta</taxon>
        <taxon>Tracheophyta</taxon>
        <taxon>Spermatophyta</taxon>
        <taxon>Magnoliopsida</taxon>
        <taxon>Liliopsida</taxon>
        <taxon>Asparagales</taxon>
        <taxon>Orchidaceae</taxon>
        <taxon>Vanilloideae</taxon>
        <taxon>Vanilleae</taxon>
        <taxon>Vanilla</taxon>
    </lineage>
</organism>
<name>A0A835S2C0_VANPL</name>
<dbReference type="PANTHER" id="PTHR21551">
    <property type="entry name" value="TOPOISOMERASE II-ASSOCIATED PROTEIN PAT1"/>
    <property type="match status" value="1"/>
</dbReference>
<evidence type="ECO:0000313" key="4">
    <source>
        <dbReference type="EMBL" id="KAG0496218.1"/>
    </source>
</evidence>
<proteinExistence type="predicted"/>
<dbReference type="GO" id="GO:0033962">
    <property type="term" value="P:P-body assembly"/>
    <property type="evidence" value="ECO:0007669"/>
    <property type="project" value="TreeGrafter"/>
</dbReference>
<dbReference type="EMBL" id="JADCNL010000001">
    <property type="protein sequence ID" value="KAG0496218.1"/>
    <property type="molecule type" value="Genomic_DNA"/>
</dbReference>
<dbReference type="InterPro" id="IPR039900">
    <property type="entry name" value="Pat1-like"/>
</dbReference>
<comment type="subcellular location">
    <subcellularLocation>
        <location evidence="1">Cytoplasm</location>
        <location evidence="1">P-body</location>
    </subcellularLocation>
</comment>
<sequence length="155" mass="17261">MSRTRICMLMRLGGFHSSHSEAPPLLEVDPPSVNDGSLEQKSSLRPLELEPLLLQELPLKMAYVFFLMLMTLIASSGQPQDGSSQLRRRRQVLLKGYASLQLVDPLGPDKASRSFGLIPKDDLVFLHSISPPRVVSFCHTFVFYILEVNLPALSA</sequence>
<evidence type="ECO:0000256" key="3">
    <source>
        <dbReference type="SAM" id="MobiDB-lite"/>
    </source>
</evidence>
<protein>
    <submittedName>
        <fullName evidence="4">Uncharacterized protein</fullName>
    </submittedName>
</protein>
<dbReference type="GO" id="GO:0003723">
    <property type="term" value="F:RNA binding"/>
    <property type="evidence" value="ECO:0007669"/>
    <property type="project" value="TreeGrafter"/>
</dbReference>
<accession>A0A835S2C0</accession>
<gene>
    <name evidence="4" type="ORF">HPP92_000909</name>
</gene>
<dbReference type="Proteomes" id="UP000636800">
    <property type="component" value="Chromosome 1"/>
</dbReference>
<dbReference type="GO" id="GO:0000290">
    <property type="term" value="P:deadenylation-dependent decapping of nuclear-transcribed mRNA"/>
    <property type="evidence" value="ECO:0007669"/>
    <property type="project" value="InterPro"/>
</dbReference>
<dbReference type="AlphaFoldDB" id="A0A835S2C0"/>
<keyword evidence="5" id="KW-1185">Reference proteome</keyword>
<keyword evidence="2" id="KW-0963">Cytoplasm</keyword>
<evidence type="ECO:0000256" key="1">
    <source>
        <dbReference type="ARBA" id="ARBA00004201"/>
    </source>
</evidence>
<reference evidence="4 5" key="1">
    <citation type="journal article" date="2020" name="Nat. Food">
        <title>A phased Vanilla planifolia genome enables genetic improvement of flavour and production.</title>
        <authorList>
            <person name="Hasing T."/>
            <person name="Tang H."/>
            <person name="Brym M."/>
            <person name="Khazi F."/>
            <person name="Huang T."/>
            <person name="Chambers A.H."/>
        </authorList>
    </citation>
    <scope>NUCLEOTIDE SEQUENCE [LARGE SCALE GENOMIC DNA]</scope>
    <source>
        <tissue evidence="4">Leaf</tissue>
    </source>
</reference>
<evidence type="ECO:0000313" key="5">
    <source>
        <dbReference type="Proteomes" id="UP000636800"/>
    </source>
</evidence>
<evidence type="ECO:0000256" key="2">
    <source>
        <dbReference type="ARBA" id="ARBA00022490"/>
    </source>
</evidence>
<dbReference type="GO" id="GO:0000932">
    <property type="term" value="C:P-body"/>
    <property type="evidence" value="ECO:0007669"/>
    <property type="project" value="UniProtKB-SubCell"/>
</dbReference>
<feature type="region of interest" description="Disordered" evidence="3">
    <location>
        <begin position="20"/>
        <end position="40"/>
    </location>
</feature>